<evidence type="ECO:0000256" key="3">
    <source>
        <dbReference type="ARBA" id="ARBA00023125"/>
    </source>
</evidence>
<sequence length="245" mass="27119">MRVLVVEDDEHIAGPLAEGLRRFGHEVRHLHEGGQAVAFAREADFVLLDLGLPDLDGHEVCRRLRENSSVPVIAVTAREDELDRVLLLQEGADDYVVKPYSLRELLARMEAVCRRARGNRRCAGEREPGCDGAAEDEDGTDAGAGRAVRRYGPLVVDARARRATVDGRAVELTRREFDLLAALMSDAGAVRLREDLINEVWDTNWYGSTRTLDVHVGTLRGKLGHRQWIRAVRGVGFRLALPGAA</sequence>
<dbReference type="PROSITE" id="PS51755">
    <property type="entry name" value="OMPR_PHOB"/>
    <property type="match status" value="1"/>
</dbReference>
<gene>
    <name evidence="8" type="ORF">KDA82_33875</name>
</gene>
<evidence type="ECO:0000259" key="7">
    <source>
        <dbReference type="PROSITE" id="PS51755"/>
    </source>
</evidence>
<dbReference type="InterPro" id="IPR011006">
    <property type="entry name" value="CheY-like_superfamily"/>
</dbReference>
<keyword evidence="9" id="KW-1185">Reference proteome</keyword>
<dbReference type="InterPro" id="IPR016032">
    <property type="entry name" value="Sig_transdc_resp-reg_C-effctor"/>
</dbReference>
<dbReference type="InterPro" id="IPR036388">
    <property type="entry name" value="WH-like_DNA-bd_sf"/>
</dbReference>
<feature type="DNA-binding region" description="OmpR/PhoB-type" evidence="5">
    <location>
        <begin position="146"/>
        <end position="241"/>
    </location>
</feature>
<proteinExistence type="predicted"/>
<dbReference type="SUPFAM" id="SSF52172">
    <property type="entry name" value="CheY-like"/>
    <property type="match status" value="1"/>
</dbReference>
<evidence type="ECO:0000313" key="9">
    <source>
        <dbReference type="Proteomes" id="UP000675554"/>
    </source>
</evidence>
<dbReference type="SUPFAM" id="SSF46894">
    <property type="entry name" value="C-terminal effector domain of the bipartite response regulators"/>
    <property type="match status" value="1"/>
</dbReference>
<dbReference type="PANTHER" id="PTHR48111:SF40">
    <property type="entry name" value="PHOSPHATE REGULON TRANSCRIPTIONAL REGULATORY PROTEIN PHOB"/>
    <property type="match status" value="1"/>
</dbReference>
<dbReference type="Gene3D" id="1.10.10.10">
    <property type="entry name" value="Winged helix-like DNA-binding domain superfamily/Winged helix DNA-binding domain"/>
    <property type="match status" value="1"/>
</dbReference>
<feature type="domain" description="Response regulatory" evidence="6">
    <location>
        <begin position="2"/>
        <end position="113"/>
    </location>
</feature>
<dbReference type="InterPro" id="IPR001789">
    <property type="entry name" value="Sig_transdc_resp-reg_receiver"/>
</dbReference>
<feature type="modified residue" description="4-aspartylphosphate" evidence="4">
    <location>
        <position position="49"/>
    </location>
</feature>
<feature type="domain" description="OmpR/PhoB-type" evidence="7">
    <location>
        <begin position="146"/>
        <end position="241"/>
    </location>
</feature>
<dbReference type="EMBL" id="JAGSMN010001103">
    <property type="protein sequence ID" value="MBR7677889.1"/>
    <property type="molecule type" value="Genomic_DNA"/>
</dbReference>
<dbReference type="Gene3D" id="3.40.50.2300">
    <property type="match status" value="1"/>
</dbReference>
<dbReference type="Pfam" id="PF00486">
    <property type="entry name" value="Trans_reg_C"/>
    <property type="match status" value="1"/>
</dbReference>
<evidence type="ECO:0000256" key="5">
    <source>
        <dbReference type="PROSITE-ProRule" id="PRU01091"/>
    </source>
</evidence>
<dbReference type="Pfam" id="PF00072">
    <property type="entry name" value="Response_reg"/>
    <property type="match status" value="1"/>
</dbReference>
<evidence type="ECO:0000256" key="2">
    <source>
        <dbReference type="ARBA" id="ARBA00023012"/>
    </source>
</evidence>
<keyword evidence="2" id="KW-0902">Two-component regulatory system</keyword>
<evidence type="ECO:0000256" key="4">
    <source>
        <dbReference type="PROSITE-ProRule" id="PRU00169"/>
    </source>
</evidence>
<dbReference type="AlphaFoldDB" id="A0A8T4J0G8"/>
<evidence type="ECO:0000313" key="8">
    <source>
        <dbReference type="EMBL" id="MBR7677889.1"/>
    </source>
</evidence>
<name>A0A8T4J0G8_9ACTN</name>
<dbReference type="PROSITE" id="PS50110">
    <property type="entry name" value="RESPONSE_REGULATORY"/>
    <property type="match status" value="1"/>
</dbReference>
<reference evidence="8" key="1">
    <citation type="submission" date="2021-04" db="EMBL/GenBank/DDBJ databases">
        <title>Sequencing of actinobacteria type strains.</title>
        <authorList>
            <person name="Nguyen G.-S."/>
            <person name="Wentzel A."/>
        </authorList>
    </citation>
    <scope>NUCLEOTIDE SEQUENCE</scope>
    <source>
        <strain evidence="8">DSM 42095</strain>
    </source>
</reference>
<accession>A0A8T4J0G8</accession>
<organism evidence="8 9">
    <name type="scientific">Streptomyces daliensis</name>
    <dbReference type="NCBI Taxonomy" id="299421"/>
    <lineage>
        <taxon>Bacteria</taxon>
        <taxon>Bacillati</taxon>
        <taxon>Actinomycetota</taxon>
        <taxon>Actinomycetes</taxon>
        <taxon>Kitasatosporales</taxon>
        <taxon>Streptomycetaceae</taxon>
        <taxon>Streptomyces</taxon>
    </lineage>
</organism>
<dbReference type="InterPro" id="IPR001867">
    <property type="entry name" value="OmpR/PhoB-type_DNA-bd"/>
</dbReference>
<dbReference type="GO" id="GO:0032993">
    <property type="term" value="C:protein-DNA complex"/>
    <property type="evidence" value="ECO:0007669"/>
    <property type="project" value="TreeGrafter"/>
</dbReference>
<dbReference type="InterPro" id="IPR039420">
    <property type="entry name" value="WalR-like"/>
</dbReference>
<keyword evidence="1 4" id="KW-0597">Phosphoprotein</keyword>
<dbReference type="PANTHER" id="PTHR48111">
    <property type="entry name" value="REGULATOR OF RPOS"/>
    <property type="match status" value="1"/>
</dbReference>
<protein>
    <submittedName>
        <fullName evidence="8">Response regulator transcription factor</fullName>
    </submittedName>
</protein>
<dbReference type="GO" id="GO:0000156">
    <property type="term" value="F:phosphorelay response regulator activity"/>
    <property type="evidence" value="ECO:0007669"/>
    <property type="project" value="TreeGrafter"/>
</dbReference>
<dbReference type="Proteomes" id="UP000675554">
    <property type="component" value="Unassembled WGS sequence"/>
</dbReference>
<dbReference type="SMART" id="SM00862">
    <property type="entry name" value="Trans_reg_C"/>
    <property type="match status" value="1"/>
</dbReference>
<keyword evidence="3 5" id="KW-0238">DNA-binding</keyword>
<dbReference type="GO" id="GO:0006355">
    <property type="term" value="P:regulation of DNA-templated transcription"/>
    <property type="evidence" value="ECO:0007669"/>
    <property type="project" value="InterPro"/>
</dbReference>
<comment type="caution">
    <text evidence="8">The sequence shown here is derived from an EMBL/GenBank/DDBJ whole genome shotgun (WGS) entry which is preliminary data.</text>
</comment>
<dbReference type="GO" id="GO:0000976">
    <property type="term" value="F:transcription cis-regulatory region binding"/>
    <property type="evidence" value="ECO:0007669"/>
    <property type="project" value="TreeGrafter"/>
</dbReference>
<dbReference type="GO" id="GO:0005829">
    <property type="term" value="C:cytosol"/>
    <property type="evidence" value="ECO:0007669"/>
    <property type="project" value="TreeGrafter"/>
</dbReference>
<dbReference type="Gene3D" id="6.10.250.690">
    <property type="match status" value="1"/>
</dbReference>
<evidence type="ECO:0000259" key="6">
    <source>
        <dbReference type="PROSITE" id="PS50110"/>
    </source>
</evidence>
<evidence type="ECO:0000256" key="1">
    <source>
        <dbReference type="ARBA" id="ARBA00022553"/>
    </source>
</evidence>
<dbReference type="SMART" id="SM00448">
    <property type="entry name" value="REC"/>
    <property type="match status" value="1"/>
</dbReference>
<dbReference type="CDD" id="cd00383">
    <property type="entry name" value="trans_reg_C"/>
    <property type="match status" value="1"/>
</dbReference>